<keyword evidence="4" id="KW-1185">Reference proteome</keyword>
<dbReference type="SUPFAM" id="SSF81296">
    <property type="entry name" value="E set domains"/>
    <property type="match status" value="1"/>
</dbReference>
<dbReference type="Pfam" id="PF16561">
    <property type="entry name" value="AMPK1_CBM"/>
    <property type="match status" value="1"/>
</dbReference>
<dbReference type="GO" id="GO:0005634">
    <property type="term" value="C:nucleus"/>
    <property type="evidence" value="ECO:0007669"/>
    <property type="project" value="TreeGrafter"/>
</dbReference>
<dbReference type="Gene3D" id="2.60.40.10">
    <property type="entry name" value="Immunoglobulins"/>
    <property type="match status" value="1"/>
</dbReference>
<dbReference type="InterPro" id="IPR050827">
    <property type="entry name" value="CRP1_MDG1_kinase"/>
</dbReference>
<dbReference type="PANTHER" id="PTHR10343:SF84">
    <property type="entry name" value="5'-AMP-ACTIVATED PROTEIN KINASE SUBUNIT BETA-1"/>
    <property type="match status" value="1"/>
</dbReference>
<comment type="similarity">
    <text evidence="1">Belongs to the 5'-AMP-activated protein kinase beta subunit family.</text>
</comment>
<proteinExistence type="inferred from homology"/>
<feature type="domain" description="AMP-activated protein kinase glycogen-binding" evidence="2">
    <location>
        <begin position="62"/>
        <end position="143"/>
    </location>
</feature>
<sequence length="174" mass="19714">MLLAEGIIEQSNFENNQMIANDVKYFQQQSRKAKKWTEVPTTSISADVQQLQTINPEKRRIPVIFELVHPTATAVFVTGSWCDWNERYPLIRGVDSWHHIQLLSEGSEIQYKFIAVVSGRETWLCSPAHPTADDGRGNINNTAIARREPSLSPVAVMDRKGHGFRAMAERGRPL</sequence>
<accession>A0A8J6BVJ5</accession>
<protein>
    <submittedName>
        <fullName evidence="3">5'-AMP-activated protein kinase, beta-1 subunit</fullName>
    </submittedName>
</protein>
<gene>
    <name evidence="3" type="ORF">J8273_6236</name>
</gene>
<comment type="caution">
    <text evidence="3">The sequence shown here is derived from an EMBL/GenBank/DDBJ whole genome shotgun (WGS) entry which is preliminary data.</text>
</comment>
<evidence type="ECO:0000259" key="2">
    <source>
        <dbReference type="Pfam" id="PF16561"/>
    </source>
</evidence>
<dbReference type="EMBL" id="JAHDYR010000053">
    <property type="protein sequence ID" value="KAG9391476.1"/>
    <property type="molecule type" value="Genomic_DNA"/>
</dbReference>
<dbReference type="InterPro" id="IPR014756">
    <property type="entry name" value="Ig_E-set"/>
</dbReference>
<dbReference type="GO" id="GO:0005737">
    <property type="term" value="C:cytoplasm"/>
    <property type="evidence" value="ECO:0007669"/>
    <property type="project" value="TreeGrafter"/>
</dbReference>
<dbReference type="AlphaFoldDB" id="A0A8J6BVJ5"/>
<keyword evidence="3" id="KW-0808">Transferase</keyword>
<dbReference type="GO" id="GO:0007165">
    <property type="term" value="P:signal transduction"/>
    <property type="evidence" value="ECO:0007669"/>
    <property type="project" value="TreeGrafter"/>
</dbReference>
<evidence type="ECO:0000313" key="4">
    <source>
        <dbReference type="Proteomes" id="UP000717585"/>
    </source>
</evidence>
<evidence type="ECO:0000256" key="1">
    <source>
        <dbReference type="ARBA" id="ARBA00010926"/>
    </source>
</evidence>
<dbReference type="PANTHER" id="PTHR10343">
    <property type="entry name" value="5'-AMP-ACTIVATED PROTEIN KINASE , BETA SUBUNIT"/>
    <property type="match status" value="1"/>
</dbReference>
<dbReference type="GO" id="GO:0019901">
    <property type="term" value="F:protein kinase binding"/>
    <property type="evidence" value="ECO:0007669"/>
    <property type="project" value="TreeGrafter"/>
</dbReference>
<dbReference type="CDD" id="cd02859">
    <property type="entry name" value="E_set_AMPKbeta_like_N"/>
    <property type="match status" value="1"/>
</dbReference>
<organism evidence="3 4">
    <name type="scientific">Carpediemonas membranifera</name>
    <dbReference type="NCBI Taxonomy" id="201153"/>
    <lineage>
        <taxon>Eukaryota</taxon>
        <taxon>Metamonada</taxon>
        <taxon>Carpediemonas-like organisms</taxon>
        <taxon>Carpediemonas</taxon>
    </lineage>
</organism>
<dbReference type="GO" id="GO:0031588">
    <property type="term" value="C:nucleotide-activated protein kinase complex"/>
    <property type="evidence" value="ECO:0007669"/>
    <property type="project" value="TreeGrafter"/>
</dbReference>
<evidence type="ECO:0000313" key="3">
    <source>
        <dbReference type="EMBL" id="KAG9391476.1"/>
    </source>
</evidence>
<dbReference type="GO" id="GO:0016301">
    <property type="term" value="F:kinase activity"/>
    <property type="evidence" value="ECO:0007669"/>
    <property type="project" value="UniProtKB-KW"/>
</dbReference>
<reference evidence="3" key="1">
    <citation type="submission" date="2021-05" db="EMBL/GenBank/DDBJ databases">
        <title>A free-living protist that lacks canonical eukaryotic 1 DNA replication and segregation systems.</title>
        <authorList>
            <person name="Salas-Leiva D.E."/>
            <person name="Tromer E.C."/>
            <person name="Curtis B.A."/>
            <person name="Jerlstrom-Hultqvist J."/>
            <person name="Kolisko M."/>
            <person name="Yi Z."/>
            <person name="Salas-Leiva J.S."/>
            <person name="Gallot-Lavallee L."/>
            <person name="Kops G.J.P.L."/>
            <person name="Archibald J.M."/>
            <person name="Simpson A.G.B."/>
            <person name="Roger A.J."/>
        </authorList>
    </citation>
    <scope>NUCLEOTIDE SEQUENCE</scope>
    <source>
        <strain evidence="3">BICM</strain>
    </source>
</reference>
<keyword evidence="3" id="KW-0418">Kinase</keyword>
<dbReference type="InterPro" id="IPR032640">
    <property type="entry name" value="AMPK1_CBM"/>
</dbReference>
<dbReference type="Proteomes" id="UP000717585">
    <property type="component" value="Unassembled WGS sequence"/>
</dbReference>
<name>A0A8J6BVJ5_9EUKA</name>
<dbReference type="InterPro" id="IPR013783">
    <property type="entry name" value="Ig-like_fold"/>
</dbReference>
<dbReference type="OrthoDB" id="531008at2759"/>